<dbReference type="AlphaFoldDB" id="A0A078MGF9"/>
<feature type="region of interest" description="Disordered" evidence="1">
    <location>
        <begin position="1"/>
        <end position="29"/>
    </location>
</feature>
<organism evidence="2">
    <name type="scientific">Metalysinibacillus saudimassiliensis</name>
    <dbReference type="NCBI Taxonomy" id="1461583"/>
    <lineage>
        <taxon>Bacteria</taxon>
        <taxon>Bacillati</taxon>
        <taxon>Bacillota</taxon>
        <taxon>Bacilli</taxon>
        <taxon>Bacillales</taxon>
        <taxon>Caryophanaceae</taxon>
        <taxon>Metalysinibacillus</taxon>
    </lineage>
</organism>
<protein>
    <submittedName>
        <fullName evidence="2">Uncharacterized protein</fullName>
    </submittedName>
</protein>
<sequence>MEEAQQQLKQKIEQAKTAGEKAGKALQTEQVPEQFAQIDEVKKAYQESYKPAYKAAEQEKITEHKAQGKEHGLVLAEAAKVDDRFKAAYEEGYKEGKQQKEKQLHKQGYDKGFELAPADKLDQKFMAAYTAGYKEGKQAIEDKVKAEGEALAFTAIDYEPAYRFSERESPLQCDSTPFRGGMRVRSNTEYHE</sequence>
<feature type="compositionally biased region" description="Basic and acidic residues" evidence="1">
    <location>
        <begin position="10"/>
        <end position="23"/>
    </location>
</feature>
<dbReference type="HOGENOM" id="CLU_1413658_0_0_9"/>
<name>A0A078MGF9_9BACL</name>
<dbReference type="PATRIC" id="fig|1461583.4.peg.1608"/>
<gene>
    <name evidence="2" type="ORF">BN1050_01671</name>
</gene>
<dbReference type="EMBL" id="LN483075">
    <property type="protein sequence ID" value="CEA03741.1"/>
    <property type="molecule type" value="Genomic_DNA"/>
</dbReference>
<feature type="region of interest" description="Disordered" evidence="1">
    <location>
        <begin position="166"/>
        <end position="192"/>
    </location>
</feature>
<reference evidence="2" key="1">
    <citation type="submission" date="2014-07" db="EMBL/GenBank/DDBJ databases">
        <authorList>
            <person name="Urmite Genomes Urmite Genomes"/>
        </authorList>
    </citation>
    <scope>NUCLEOTIDE SEQUENCE</scope>
    <source>
        <strain evidence="2">13S34_air</strain>
    </source>
</reference>
<evidence type="ECO:0000256" key="1">
    <source>
        <dbReference type="SAM" id="MobiDB-lite"/>
    </source>
</evidence>
<evidence type="ECO:0000313" key="2">
    <source>
        <dbReference type="EMBL" id="CEA03741.1"/>
    </source>
</evidence>
<accession>A0A078MGF9</accession>
<proteinExistence type="predicted"/>